<sequence length="158" mass="18316">MQSAIKLLHPKKLVGVSLSMNLLADRTGELWGSLMPRVHEIKNRATSDLISMQVYDPSYFTGFDPKKGFTKWAVAEVTNFDTVPNEMNHFTLEGGMYAVFFYKGPSQDKSIFQYIFTKWLPNSEYLLDNRPHFEVLGSRYRSNDPNSEEEIWIPVREK</sequence>
<dbReference type="Proteomes" id="UP000050827">
    <property type="component" value="Unassembled WGS sequence"/>
</dbReference>
<dbReference type="RefSeq" id="WP_055396045.1">
    <property type="nucleotide sequence ID" value="NZ_LCTZ01000002.1"/>
</dbReference>
<reference evidence="2 3" key="1">
    <citation type="submission" date="2015-04" db="EMBL/GenBank/DDBJ databases">
        <title>Complete genome of flavobacterium.</title>
        <authorList>
            <person name="Kwon Y.M."/>
            <person name="Kim S.-J."/>
        </authorList>
    </citation>
    <scope>NUCLEOTIDE SEQUENCE [LARGE SCALE GENOMIC DNA]</scope>
    <source>
        <strain evidence="2 3">DK169</strain>
    </source>
</reference>
<accession>A0A0Q0XIH4</accession>
<dbReference type="EMBL" id="LCTZ01000002">
    <property type="protein sequence ID" value="KQC30762.1"/>
    <property type="molecule type" value="Genomic_DNA"/>
</dbReference>
<dbReference type="SUPFAM" id="SSF55136">
    <property type="entry name" value="Probable bacterial effector-binding domain"/>
    <property type="match status" value="1"/>
</dbReference>
<dbReference type="InterPro" id="IPR053182">
    <property type="entry name" value="YobU-like_regulator"/>
</dbReference>
<dbReference type="SMART" id="SM00871">
    <property type="entry name" value="AraC_E_bind"/>
    <property type="match status" value="1"/>
</dbReference>
<evidence type="ECO:0000259" key="1">
    <source>
        <dbReference type="SMART" id="SM00871"/>
    </source>
</evidence>
<dbReference type="InterPro" id="IPR010499">
    <property type="entry name" value="AraC_E-bd"/>
</dbReference>
<proteinExistence type="predicted"/>
<dbReference type="Pfam" id="PF06445">
    <property type="entry name" value="GyrI-like"/>
    <property type="match status" value="1"/>
</dbReference>
<gene>
    <name evidence="2" type="ORF">AAY42_13370</name>
</gene>
<evidence type="ECO:0000313" key="2">
    <source>
        <dbReference type="EMBL" id="KQC30762.1"/>
    </source>
</evidence>
<dbReference type="STRING" id="346185.AAY42_13370"/>
<name>A0A0Q0XIH4_9FLAO</name>
<dbReference type="AlphaFoldDB" id="A0A0Q0XIH4"/>
<comment type="caution">
    <text evidence="2">The sequence shown here is derived from an EMBL/GenBank/DDBJ whole genome shotgun (WGS) entry which is preliminary data.</text>
</comment>
<dbReference type="OrthoDB" id="8560232at2"/>
<protein>
    <submittedName>
        <fullName evidence="2">AraC family transcriptional regulator</fullName>
    </submittedName>
</protein>
<dbReference type="InterPro" id="IPR029442">
    <property type="entry name" value="GyrI-like"/>
</dbReference>
<keyword evidence="3" id="KW-1185">Reference proteome</keyword>
<dbReference type="PANTHER" id="PTHR36444:SF3">
    <property type="entry name" value="TRANSCRIPTIONAL ACTIVATOR, PUTATIVE-RELATED"/>
    <property type="match status" value="1"/>
</dbReference>
<dbReference type="PANTHER" id="PTHR36444">
    <property type="entry name" value="TRANSCRIPTIONAL REGULATOR PROTEIN YOBU-RELATED"/>
    <property type="match status" value="1"/>
</dbReference>
<dbReference type="Gene3D" id="3.20.80.10">
    <property type="entry name" value="Regulatory factor, effector binding domain"/>
    <property type="match status" value="1"/>
</dbReference>
<dbReference type="InterPro" id="IPR011256">
    <property type="entry name" value="Reg_factor_effector_dom_sf"/>
</dbReference>
<feature type="domain" description="AraC effector-binding" evidence="1">
    <location>
        <begin position="1"/>
        <end position="156"/>
    </location>
</feature>
<organism evidence="2 3">
    <name type="scientific">Flagellimonas eckloniae</name>
    <dbReference type="NCBI Taxonomy" id="346185"/>
    <lineage>
        <taxon>Bacteria</taxon>
        <taxon>Pseudomonadati</taxon>
        <taxon>Bacteroidota</taxon>
        <taxon>Flavobacteriia</taxon>
        <taxon>Flavobacteriales</taxon>
        <taxon>Flavobacteriaceae</taxon>
        <taxon>Flagellimonas</taxon>
    </lineage>
</organism>
<evidence type="ECO:0000313" key="3">
    <source>
        <dbReference type="Proteomes" id="UP000050827"/>
    </source>
</evidence>